<name>A0A0N4WMA5_HAEPC</name>
<organism evidence="3">
    <name type="scientific">Haemonchus placei</name>
    <name type="common">Barber's pole worm</name>
    <dbReference type="NCBI Taxonomy" id="6290"/>
    <lineage>
        <taxon>Eukaryota</taxon>
        <taxon>Metazoa</taxon>
        <taxon>Ecdysozoa</taxon>
        <taxon>Nematoda</taxon>
        <taxon>Chromadorea</taxon>
        <taxon>Rhabditida</taxon>
        <taxon>Rhabditina</taxon>
        <taxon>Rhabditomorpha</taxon>
        <taxon>Strongyloidea</taxon>
        <taxon>Trichostrongylidae</taxon>
        <taxon>Haemonchus</taxon>
    </lineage>
</organism>
<dbReference type="Proteomes" id="UP000268014">
    <property type="component" value="Unassembled WGS sequence"/>
</dbReference>
<reference evidence="1 2" key="2">
    <citation type="submission" date="2018-11" db="EMBL/GenBank/DDBJ databases">
        <authorList>
            <consortium name="Pathogen Informatics"/>
        </authorList>
    </citation>
    <scope>NUCLEOTIDE SEQUENCE [LARGE SCALE GENOMIC DNA]</scope>
    <source>
        <strain evidence="1 2">MHpl1</strain>
    </source>
</reference>
<evidence type="ECO:0000313" key="3">
    <source>
        <dbReference type="WBParaSite" id="HPLM_0001233101-mRNA-1"/>
    </source>
</evidence>
<accession>A0A0N4WMA5</accession>
<evidence type="ECO:0000313" key="1">
    <source>
        <dbReference type="EMBL" id="VDO45352.1"/>
    </source>
</evidence>
<keyword evidence="2" id="KW-1185">Reference proteome</keyword>
<dbReference type="AlphaFoldDB" id="A0A0N4WMA5"/>
<dbReference type="WBParaSite" id="HPLM_0001233101-mRNA-1">
    <property type="protein sequence ID" value="HPLM_0001233101-mRNA-1"/>
    <property type="gene ID" value="HPLM_0001233101"/>
</dbReference>
<reference evidence="3" key="1">
    <citation type="submission" date="2017-02" db="UniProtKB">
        <authorList>
            <consortium name="WormBaseParasite"/>
        </authorList>
    </citation>
    <scope>IDENTIFICATION</scope>
</reference>
<evidence type="ECO:0000313" key="2">
    <source>
        <dbReference type="Proteomes" id="UP000268014"/>
    </source>
</evidence>
<proteinExistence type="predicted"/>
<gene>
    <name evidence="1" type="ORF">HPLM_LOCUS12323</name>
</gene>
<dbReference type="EMBL" id="UZAF01017829">
    <property type="protein sequence ID" value="VDO45352.1"/>
    <property type="molecule type" value="Genomic_DNA"/>
</dbReference>
<protein>
    <submittedName>
        <fullName evidence="1 3">Uncharacterized protein</fullName>
    </submittedName>
</protein>
<sequence length="89" mass="9904">MDSSQYDLFKRHERGNWLVPYYAAYVLSIALRDLTNAGTETESVAGDGCSDVSNASDTRLFTVVRKTSETTDTFNVLGESCENRGKTRN</sequence>